<dbReference type="Gene3D" id="1.10.10.10">
    <property type="entry name" value="Winged helix-like DNA-binding domain superfamily/Winged helix DNA-binding domain"/>
    <property type="match status" value="2"/>
</dbReference>
<keyword evidence="1" id="KW-0805">Transcription regulation</keyword>
<dbReference type="PRINTS" id="PR00033">
    <property type="entry name" value="HTHASNC"/>
</dbReference>
<dbReference type="PANTHER" id="PTHR30154:SF34">
    <property type="entry name" value="TRANSCRIPTIONAL REGULATOR AZLB"/>
    <property type="match status" value="1"/>
</dbReference>
<dbReference type="PROSITE" id="PS50956">
    <property type="entry name" value="HTH_ASNC_2"/>
    <property type="match status" value="1"/>
</dbReference>
<proteinExistence type="predicted"/>
<dbReference type="SMART" id="SM00344">
    <property type="entry name" value="HTH_ASNC"/>
    <property type="match status" value="2"/>
</dbReference>
<accession>A0A1H1C3T2</accession>
<dbReference type="KEGG" id="acry:AC20117_08735"/>
<dbReference type="GO" id="GO:0043565">
    <property type="term" value="F:sequence-specific DNA binding"/>
    <property type="evidence" value="ECO:0007669"/>
    <property type="project" value="InterPro"/>
</dbReference>
<keyword evidence="3" id="KW-0804">Transcription</keyword>
<dbReference type="STRING" id="37928.SAMN04489742_1726"/>
<dbReference type="InterPro" id="IPR019888">
    <property type="entry name" value="Tscrpt_reg_AsnC-like"/>
</dbReference>
<evidence type="ECO:0000256" key="1">
    <source>
        <dbReference type="ARBA" id="ARBA00023015"/>
    </source>
</evidence>
<dbReference type="AlphaFoldDB" id="A0A1H1C3T2"/>
<dbReference type="GO" id="GO:0005829">
    <property type="term" value="C:cytosol"/>
    <property type="evidence" value="ECO:0007669"/>
    <property type="project" value="TreeGrafter"/>
</dbReference>
<dbReference type="Gene3D" id="3.30.70.920">
    <property type="match status" value="1"/>
</dbReference>
<dbReference type="SUPFAM" id="SSF46785">
    <property type="entry name" value="Winged helix' DNA-binding domain"/>
    <property type="match status" value="2"/>
</dbReference>
<dbReference type="Pfam" id="PF13404">
    <property type="entry name" value="HTH_AsnC-type"/>
    <property type="match status" value="2"/>
</dbReference>
<dbReference type="RefSeq" id="WP_074700065.1">
    <property type="nucleotide sequence ID" value="NZ_CP018863.1"/>
</dbReference>
<gene>
    <name evidence="5" type="ORF">SAMN04489742_1726</name>
</gene>
<dbReference type="InterPro" id="IPR036390">
    <property type="entry name" value="WH_DNA-bd_sf"/>
</dbReference>
<organism evidence="5 6">
    <name type="scientific">Crystallibacter crystallopoietes</name>
    <dbReference type="NCBI Taxonomy" id="37928"/>
    <lineage>
        <taxon>Bacteria</taxon>
        <taxon>Bacillati</taxon>
        <taxon>Actinomycetota</taxon>
        <taxon>Actinomycetes</taxon>
        <taxon>Micrococcales</taxon>
        <taxon>Micrococcaceae</taxon>
        <taxon>Crystallibacter</taxon>
    </lineage>
</organism>
<keyword evidence="2" id="KW-0238">DNA-binding</keyword>
<dbReference type="OrthoDB" id="4050641at2"/>
<dbReference type="InterPro" id="IPR036388">
    <property type="entry name" value="WH-like_DNA-bd_sf"/>
</dbReference>
<dbReference type="Proteomes" id="UP000181917">
    <property type="component" value="Unassembled WGS sequence"/>
</dbReference>
<sequence length="326" mass="35303">MTSDFRLPVAVDDLDRRIIGALQIDGRASWLRVSRVLGENERTVARRGSRLLESGLVRVAGMQLKSTGTILALHCGPGQVRMCSRAVSGWAETMWAHMVAGSQDIVAEVSYPKAREQAFLLDELPAVPGLSASEAYPVLRYLRTAHQWRPGVLTAEECAELEAESMQGQKLETGGIEGLSRSDRTIHAALMENGRSTYEELSRLAGVSEATASRRVEQMRQNGQLVVRAVVDPAVLGLGVKALIWVRATPARLEALSTAIESNPRIRYASRITGPYQVLVAVDLASRQDLDAFLSGAGWVEYAESVDVAIVVATGKRGGLLSDALQ</sequence>
<evidence type="ECO:0000256" key="2">
    <source>
        <dbReference type="ARBA" id="ARBA00023125"/>
    </source>
</evidence>
<reference evidence="5 6" key="1">
    <citation type="submission" date="2016-10" db="EMBL/GenBank/DDBJ databases">
        <authorList>
            <person name="de Groot N.N."/>
        </authorList>
    </citation>
    <scope>NUCLEOTIDE SEQUENCE [LARGE SCALE GENOMIC DNA]</scope>
    <source>
        <strain evidence="5 6">DSM 20117</strain>
    </source>
</reference>
<dbReference type="EMBL" id="FNKH01000002">
    <property type="protein sequence ID" value="SDQ58903.1"/>
    <property type="molecule type" value="Genomic_DNA"/>
</dbReference>
<evidence type="ECO:0000313" key="6">
    <source>
        <dbReference type="Proteomes" id="UP000181917"/>
    </source>
</evidence>
<dbReference type="Pfam" id="PF01037">
    <property type="entry name" value="AsnC_trans_reg"/>
    <property type="match status" value="1"/>
</dbReference>
<protein>
    <submittedName>
        <fullName evidence="5">Lrp/AsnC family transcriptional regulator, regulator for asnA, asnC and gidA</fullName>
    </submittedName>
</protein>
<feature type="domain" description="HTH asnC-type" evidence="4">
    <location>
        <begin position="179"/>
        <end position="239"/>
    </location>
</feature>
<evidence type="ECO:0000313" key="5">
    <source>
        <dbReference type="EMBL" id="SDQ58903.1"/>
    </source>
</evidence>
<name>A0A1H1C3T2_9MICC</name>
<dbReference type="PANTHER" id="PTHR30154">
    <property type="entry name" value="LEUCINE-RESPONSIVE REGULATORY PROTEIN"/>
    <property type="match status" value="1"/>
</dbReference>
<dbReference type="InterPro" id="IPR019887">
    <property type="entry name" value="Tscrpt_reg_AsnC/Lrp_C"/>
</dbReference>
<evidence type="ECO:0000259" key="4">
    <source>
        <dbReference type="PROSITE" id="PS50956"/>
    </source>
</evidence>
<dbReference type="SUPFAM" id="SSF54909">
    <property type="entry name" value="Dimeric alpha+beta barrel"/>
    <property type="match status" value="1"/>
</dbReference>
<dbReference type="InterPro" id="IPR011008">
    <property type="entry name" value="Dimeric_a/b-barrel"/>
</dbReference>
<evidence type="ECO:0000256" key="3">
    <source>
        <dbReference type="ARBA" id="ARBA00023163"/>
    </source>
</evidence>
<dbReference type="GO" id="GO:0043200">
    <property type="term" value="P:response to amino acid"/>
    <property type="evidence" value="ECO:0007669"/>
    <property type="project" value="TreeGrafter"/>
</dbReference>
<dbReference type="InterPro" id="IPR000485">
    <property type="entry name" value="AsnC-type_HTH_dom"/>
</dbReference>
<keyword evidence="6" id="KW-1185">Reference proteome</keyword>